<dbReference type="SUPFAM" id="SSF55729">
    <property type="entry name" value="Acyl-CoA N-acyltransferases (Nat)"/>
    <property type="match status" value="1"/>
</dbReference>
<sequence>MPLNSSSQIKQPDILDALEFCVTEQHDCGYLPEQQATTLFVNPAINLQQPHYDYLATMGFRRSGNHLYRPHCEQCQLCVPVRLNVSQFKASKQQRRCWNKNTEITTLPHPTHFNKEHFNLYSRYLKARHSEGGMDPTSKTAYNDIINSHWCDSELLEFRLGQQLVAVAVMDKLSNGLSAVYTFFEPELANLSLGILAIQHQIALVRQRNLSWLYLGYWNPESQKMSYKTCFQPLHYFVDGTWQSDKPF</sequence>
<dbReference type="NCBIfam" id="NF002346">
    <property type="entry name" value="PRK01305.2-3"/>
    <property type="match status" value="1"/>
</dbReference>
<evidence type="ECO:0000313" key="6">
    <source>
        <dbReference type="EMBL" id="VAW96023.1"/>
    </source>
</evidence>
<dbReference type="PANTHER" id="PTHR21367:SF1">
    <property type="entry name" value="ARGINYL-TRNA--PROTEIN TRANSFERASE 1"/>
    <property type="match status" value="1"/>
</dbReference>
<dbReference type="NCBIfam" id="NF002342">
    <property type="entry name" value="PRK01305.1-3"/>
    <property type="match status" value="1"/>
</dbReference>
<dbReference type="NCBIfam" id="NF002341">
    <property type="entry name" value="PRK01305.1-1"/>
    <property type="match status" value="1"/>
</dbReference>
<dbReference type="Pfam" id="PF04377">
    <property type="entry name" value="ATE_C"/>
    <property type="match status" value="1"/>
</dbReference>
<dbReference type="InterPro" id="IPR007472">
    <property type="entry name" value="N-end_Aminoacyl_Trfase_C"/>
</dbReference>
<dbReference type="InterPro" id="IPR017138">
    <property type="entry name" value="Asp_Glu_LeuTrfase"/>
</dbReference>
<dbReference type="GO" id="GO:0071596">
    <property type="term" value="P:ubiquitin-dependent protein catabolic process via the N-end rule pathway"/>
    <property type="evidence" value="ECO:0007669"/>
    <property type="project" value="InterPro"/>
</dbReference>
<dbReference type="AlphaFoldDB" id="A0A3B1A7G2"/>
<feature type="domain" description="N-end aminoacyl transferase N-terminal" evidence="4">
    <location>
        <begin position="26"/>
        <end position="96"/>
    </location>
</feature>
<dbReference type="HAMAP" id="MF_00689">
    <property type="entry name" value="Bpt"/>
    <property type="match status" value="1"/>
</dbReference>
<reference evidence="6" key="1">
    <citation type="submission" date="2018-06" db="EMBL/GenBank/DDBJ databases">
        <authorList>
            <person name="Zhirakovskaya E."/>
        </authorList>
    </citation>
    <scope>NUCLEOTIDE SEQUENCE</scope>
</reference>
<gene>
    <name evidence="6" type="ORF">MNBD_GAMMA23-528</name>
</gene>
<evidence type="ECO:0000256" key="2">
    <source>
        <dbReference type="ARBA" id="ARBA00022679"/>
    </source>
</evidence>
<keyword evidence="2 6" id="KW-0808">Transferase</keyword>
<keyword evidence="1" id="KW-0963">Cytoplasm</keyword>
<evidence type="ECO:0000256" key="3">
    <source>
        <dbReference type="ARBA" id="ARBA00023315"/>
    </source>
</evidence>
<evidence type="ECO:0000256" key="1">
    <source>
        <dbReference type="ARBA" id="ARBA00022490"/>
    </source>
</evidence>
<dbReference type="InterPro" id="IPR007471">
    <property type="entry name" value="N-end_Aminoacyl_Trfase_N"/>
</dbReference>
<feature type="domain" description="N-end rule aminoacyl transferase C-terminal" evidence="5">
    <location>
        <begin position="116"/>
        <end position="236"/>
    </location>
</feature>
<accession>A0A3B1A7G2</accession>
<dbReference type="GO" id="GO:0008914">
    <property type="term" value="F:leucyl-tRNA--protein transferase activity"/>
    <property type="evidence" value="ECO:0007669"/>
    <property type="project" value="InterPro"/>
</dbReference>
<evidence type="ECO:0000259" key="4">
    <source>
        <dbReference type="Pfam" id="PF04376"/>
    </source>
</evidence>
<dbReference type="PANTHER" id="PTHR21367">
    <property type="entry name" value="ARGININE-TRNA-PROTEIN TRANSFERASE 1"/>
    <property type="match status" value="1"/>
</dbReference>
<dbReference type="InterPro" id="IPR016181">
    <property type="entry name" value="Acyl_CoA_acyltransferase"/>
</dbReference>
<name>A0A3B1A7G2_9ZZZZ</name>
<dbReference type="EC" id="2.3.2.8" evidence="6"/>
<organism evidence="6">
    <name type="scientific">hydrothermal vent metagenome</name>
    <dbReference type="NCBI Taxonomy" id="652676"/>
    <lineage>
        <taxon>unclassified sequences</taxon>
        <taxon>metagenomes</taxon>
        <taxon>ecological metagenomes</taxon>
    </lineage>
</organism>
<dbReference type="Pfam" id="PF04376">
    <property type="entry name" value="ATE_N"/>
    <property type="match status" value="1"/>
</dbReference>
<dbReference type="GO" id="GO:0004057">
    <property type="term" value="F:arginyl-tRNA--protein transferase activity"/>
    <property type="evidence" value="ECO:0007669"/>
    <property type="project" value="UniProtKB-EC"/>
</dbReference>
<protein>
    <submittedName>
        <fullName evidence="6">Arginyl-tRNA--protein transferase</fullName>
        <ecNumber evidence="6">2.3.2.8</ecNumber>
    </submittedName>
</protein>
<keyword evidence="3 6" id="KW-0012">Acyltransferase</keyword>
<evidence type="ECO:0000259" key="5">
    <source>
        <dbReference type="Pfam" id="PF04377"/>
    </source>
</evidence>
<dbReference type="InterPro" id="IPR030700">
    <property type="entry name" value="N-end_Aminoacyl_Trfase"/>
</dbReference>
<proteinExistence type="inferred from homology"/>
<dbReference type="GO" id="GO:0005737">
    <property type="term" value="C:cytoplasm"/>
    <property type="evidence" value="ECO:0007669"/>
    <property type="project" value="TreeGrafter"/>
</dbReference>
<dbReference type="EMBL" id="UOFT01000051">
    <property type="protein sequence ID" value="VAW96023.1"/>
    <property type="molecule type" value="Genomic_DNA"/>
</dbReference>
<dbReference type="PIRSF" id="PIRSF037208">
    <property type="entry name" value="ATE_pro_prd"/>
    <property type="match status" value="1"/>
</dbReference>